<proteinExistence type="predicted"/>
<evidence type="ECO:0000313" key="1">
    <source>
        <dbReference type="EMBL" id="KPA36571.1"/>
    </source>
</evidence>
<organism evidence="1 2">
    <name type="scientific">Fusarium langsethiae</name>
    <dbReference type="NCBI Taxonomy" id="179993"/>
    <lineage>
        <taxon>Eukaryota</taxon>
        <taxon>Fungi</taxon>
        <taxon>Dikarya</taxon>
        <taxon>Ascomycota</taxon>
        <taxon>Pezizomycotina</taxon>
        <taxon>Sordariomycetes</taxon>
        <taxon>Hypocreomycetidae</taxon>
        <taxon>Hypocreales</taxon>
        <taxon>Nectriaceae</taxon>
        <taxon>Fusarium</taxon>
    </lineage>
</organism>
<protein>
    <submittedName>
        <fullName evidence="1">Uncharacterized protein</fullName>
    </submittedName>
</protein>
<name>A0A0N0DBC6_FUSLA</name>
<comment type="caution">
    <text evidence="1">The sequence shown here is derived from an EMBL/GenBank/DDBJ whole genome shotgun (WGS) entry which is preliminary data.</text>
</comment>
<dbReference type="AlphaFoldDB" id="A0A0N0DBC6"/>
<reference evidence="1 2" key="1">
    <citation type="submission" date="2015-04" db="EMBL/GenBank/DDBJ databases">
        <title>The draft genome sequence of Fusarium langsethiae, a T-2/HT-2 mycotoxin producer.</title>
        <authorList>
            <person name="Lysoe E."/>
            <person name="Divon H.H."/>
            <person name="Terzi V."/>
            <person name="Orru L."/>
            <person name="Lamontanara A."/>
            <person name="Kolseth A.-K."/>
            <person name="Frandsen R.J."/>
            <person name="Nielsen K."/>
            <person name="Thrane U."/>
        </authorList>
    </citation>
    <scope>NUCLEOTIDE SEQUENCE [LARGE SCALE GENOMIC DNA]</scope>
    <source>
        <strain evidence="1 2">Fl201059</strain>
    </source>
</reference>
<dbReference type="Proteomes" id="UP000037904">
    <property type="component" value="Unassembled WGS sequence"/>
</dbReference>
<evidence type="ECO:0000313" key="2">
    <source>
        <dbReference type="Proteomes" id="UP000037904"/>
    </source>
</evidence>
<dbReference type="EMBL" id="JXCE01000601">
    <property type="protein sequence ID" value="KPA36571.1"/>
    <property type="molecule type" value="Genomic_DNA"/>
</dbReference>
<sequence>MVEFKPQKLDADKNNDQFFEGARSGNQAVMGSRQWVYWRNCSIKVYNKGQEHLDPILRIEKSDGQGFLDNGLNLIVDGDQVKEV</sequence>
<keyword evidence="2" id="KW-1185">Reference proteome</keyword>
<accession>A0A0N0DBC6</accession>
<gene>
    <name evidence="1" type="ORF">FLAG1_10655</name>
</gene>